<proteinExistence type="predicted"/>
<reference evidence="2" key="1">
    <citation type="submission" date="2016-10" db="EMBL/GenBank/DDBJ databases">
        <authorList>
            <person name="Varghese N."/>
            <person name="Submissions S."/>
        </authorList>
    </citation>
    <scope>NUCLEOTIDE SEQUENCE [LARGE SCALE GENOMIC DNA]</scope>
    <source>
        <strain evidence="2">CGMCC 4.3530</strain>
    </source>
</reference>
<name>A0A1H3N825_9PSEU</name>
<dbReference type="Proteomes" id="UP000199529">
    <property type="component" value="Unassembled WGS sequence"/>
</dbReference>
<feature type="non-terminal residue" evidence="1">
    <location>
        <position position="1"/>
    </location>
</feature>
<dbReference type="AlphaFoldDB" id="A0A1H3N825"/>
<protein>
    <submittedName>
        <fullName evidence="1">Uncharacterized protein</fullName>
    </submittedName>
</protein>
<sequence length="24" mass="2473">NFYAFAVPAVFGAACMLLVPAKTA</sequence>
<organism evidence="1 2">
    <name type="scientific">Saccharopolyspora shandongensis</name>
    <dbReference type="NCBI Taxonomy" id="418495"/>
    <lineage>
        <taxon>Bacteria</taxon>
        <taxon>Bacillati</taxon>
        <taxon>Actinomycetota</taxon>
        <taxon>Actinomycetes</taxon>
        <taxon>Pseudonocardiales</taxon>
        <taxon>Pseudonocardiaceae</taxon>
        <taxon>Saccharopolyspora</taxon>
    </lineage>
</organism>
<evidence type="ECO:0000313" key="2">
    <source>
        <dbReference type="Proteomes" id="UP000199529"/>
    </source>
</evidence>
<keyword evidence="2" id="KW-1185">Reference proteome</keyword>
<accession>A0A1H3N825</accession>
<gene>
    <name evidence="1" type="ORF">SAMN05216215_10371</name>
</gene>
<dbReference type="EMBL" id="FNOK01000037">
    <property type="protein sequence ID" value="SDY84903.1"/>
    <property type="molecule type" value="Genomic_DNA"/>
</dbReference>
<evidence type="ECO:0000313" key="1">
    <source>
        <dbReference type="EMBL" id="SDY84903.1"/>
    </source>
</evidence>